<evidence type="ECO:0000256" key="1">
    <source>
        <dbReference type="ARBA" id="ARBA00001576"/>
    </source>
</evidence>
<evidence type="ECO:0000256" key="3">
    <source>
        <dbReference type="ARBA" id="ARBA00012757"/>
    </source>
</evidence>
<reference evidence="14 15" key="1">
    <citation type="submission" date="2018-09" db="EMBL/GenBank/DDBJ databases">
        <authorList>
            <person name="Grouzdev D.S."/>
            <person name="Krutkina M.S."/>
        </authorList>
    </citation>
    <scope>NUCLEOTIDE SEQUENCE [LARGE SCALE GENOMIC DNA]</scope>
    <source>
        <strain evidence="14 15">RmlP001</strain>
    </source>
</reference>
<dbReference type="InterPro" id="IPR012341">
    <property type="entry name" value="6hp_glycosidase-like_sf"/>
</dbReference>
<dbReference type="AlphaFoldDB" id="A0A4Q2RCX8"/>
<feature type="domain" description="GH15-like" evidence="12">
    <location>
        <begin position="222"/>
        <end position="584"/>
    </location>
</feature>
<evidence type="ECO:0000259" key="12">
    <source>
        <dbReference type="Pfam" id="PF00723"/>
    </source>
</evidence>
<comment type="pathway">
    <text evidence="11">Glycan degradation; trehalose degradation; D-glucose from alpha,alpha-trehalose: step 1/1.</text>
</comment>
<dbReference type="InterPro" id="IPR045582">
    <property type="entry name" value="Trehalase-like_N"/>
</dbReference>
<evidence type="ECO:0000256" key="10">
    <source>
        <dbReference type="ARBA" id="ARBA00053030"/>
    </source>
</evidence>
<comment type="similarity">
    <text evidence="2">Belongs to the glycosyl hydrolase 15 family.</text>
</comment>
<dbReference type="InterPro" id="IPR008928">
    <property type="entry name" value="6-hairpin_glycosidase_sf"/>
</dbReference>
<feature type="domain" description="Trehalase-like N-terminal" evidence="13">
    <location>
        <begin position="4"/>
        <end position="149"/>
    </location>
</feature>
<evidence type="ECO:0000256" key="5">
    <source>
        <dbReference type="ARBA" id="ARBA00022801"/>
    </source>
</evidence>
<comment type="cofactor">
    <cofactor evidence="10">
        <name>phosphate</name>
        <dbReference type="ChEBI" id="CHEBI:43474"/>
    </cofactor>
</comment>
<dbReference type="GO" id="GO:0005993">
    <property type="term" value="P:trehalose catabolic process"/>
    <property type="evidence" value="ECO:0007669"/>
    <property type="project" value="UniProtKB-ARBA"/>
</dbReference>
<proteinExistence type="inferred from homology"/>
<evidence type="ECO:0000256" key="11">
    <source>
        <dbReference type="ARBA" id="ARBA00060615"/>
    </source>
</evidence>
<protein>
    <recommendedName>
        <fullName evidence="4">Trehalase</fullName>
        <ecNumber evidence="3">3.2.1.28</ecNumber>
    </recommendedName>
    <alternativeName>
        <fullName evidence="8">Alpha,alpha-trehalase</fullName>
    </alternativeName>
    <alternativeName>
        <fullName evidence="9">Alpha,alpha-trehalose glucohydrolase</fullName>
    </alternativeName>
</protein>
<dbReference type="GO" id="GO:0004555">
    <property type="term" value="F:alpha,alpha-trehalase activity"/>
    <property type="evidence" value="ECO:0007669"/>
    <property type="project" value="UniProtKB-EC"/>
</dbReference>
<evidence type="ECO:0000313" key="15">
    <source>
        <dbReference type="Proteomes" id="UP000289411"/>
    </source>
</evidence>
<evidence type="ECO:0000256" key="4">
    <source>
        <dbReference type="ARBA" id="ARBA00019905"/>
    </source>
</evidence>
<evidence type="ECO:0000256" key="6">
    <source>
        <dbReference type="ARBA" id="ARBA00023277"/>
    </source>
</evidence>
<reference evidence="14 15" key="2">
    <citation type="submission" date="2019-02" db="EMBL/GenBank/DDBJ databases">
        <title>'Lichenibacterium ramalinii' gen. nov. sp. nov., 'Lichenibacterium minor' gen. nov. sp. nov.</title>
        <authorList>
            <person name="Pankratov T."/>
        </authorList>
    </citation>
    <scope>NUCLEOTIDE SEQUENCE [LARGE SCALE GENOMIC DNA]</scope>
    <source>
        <strain evidence="14 15">RmlP001</strain>
    </source>
</reference>
<evidence type="ECO:0000256" key="8">
    <source>
        <dbReference type="ARBA" id="ARBA00030473"/>
    </source>
</evidence>
<dbReference type="OrthoDB" id="3902805at2"/>
<accession>A0A4Q2RCX8</accession>
<dbReference type="PANTHER" id="PTHR31616:SF0">
    <property type="entry name" value="GLUCAN 1,4-ALPHA-GLUCOSIDASE"/>
    <property type="match status" value="1"/>
</dbReference>
<keyword evidence="7" id="KW-0326">Glycosidase</keyword>
<dbReference type="EMBL" id="QYBC01000009">
    <property type="protein sequence ID" value="RYB04608.1"/>
    <property type="molecule type" value="Genomic_DNA"/>
</dbReference>
<name>A0A4Q2RCX8_9HYPH</name>
<dbReference type="Proteomes" id="UP000289411">
    <property type="component" value="Unassembled WGS sequence"/>
</dbReference>
<keyword evidence="15" id="KW-1185">Reference proteome</keyword>
<dbReference type="FunFam" id="1.50.10.10:FF:000005">
    <property type="entry name" value="Glycosyl hydrolase, glucoamylase"/>
    <property type="match status" value="1"/>
</dbReference>
<dbReference type="InterPro" id="IPR011613">
    <property type="entry name" value="GH15-like"/>
</dbReference>
<organism evidence="14 15">
    <name type="scientific">Lichenibacterium ramalinae</name>
    <dbReference type="NCBI Taxonomy" id="2316527"/>
    <lineage>
        <taxon>Bacteria</taxon>
        <taxon>Pseudomonadati</taxon>
        <taxon>Pseudomonadota</taxon>
        <taxon>Alphaproteobacteria</taxon>
        <taxon>Hyphomicrobiales</taxon>
        <taxon>Lichenihabitantaceae</taxon>
        <taxon>Lichenibacterium</taxon>
    </lineage>
</organism>
<evidence type="ECO:0000259" key="13">
    <source>
        <dbReference type="Pfam" id="PF19291"/>
    </source>
</evidence>
<evidence type="ECO:0000256" key="9">
    <source>
        <dbReference type="ARBA" id="ARBA00031637"/>
    </source>
</evidence>
<dbReference type="EC" id="3.2.1.28" evidence="3"/>
<keyword evidence="5 14" id="KW-0378">Hydrolase</keyword>
<dbReference type="PANTHER" id="PTHR31616">
    <property type="entry name" value="TREHALASE"/>
    <property type="match status" value="1"/>
</dbReference>
<keyword evidence="6" id="KW-0119">Carbohydrate metabolism</keyword>
<gene>
    <name evidence="14" type="ORF">D3272_11665</name>
</gene>
<dbReference type="Pfam" id="PF00723">
    <property type="entry name" value="Glyco_hydro_15"/>
    <property type="match status" value="1"/>
</dbReference>
<evidence type="ECO:0000256" key="2">
    <source>
        <dbReference type="ARBA" id="ARBA00006188"/>
    </source>
</evidence>
<comment type="caution">
    <text evidence="14">The sequence shown here is derived from an EMBL/GenBank/DDBJ whole genome shotgun (WGS) entry which is preliminary data.</text>
</comment>
<comment type="catalytic activity">
    <reaction evidence="1">
        <text>alpha,alpha-trehalose + H2O = alpha-D-glucose + beta-D-glucose</text>
        <dbReference type="Rhea" id="RHEA:32675"/>
        <dbReference type="ChEBI" id="CHEBI:15377"/>
        <dbReference type="ChEBI" id="CHEBI:15903"/>
        <dbReference type="ChEBI" id="CHEBI:16551"/>
        <dbReference type="ChEBI" id="CHEBI:17925"/>
        <dbReference type="EC" id="3.2.1.28"/>
    </reaction>
</comment>
<evidence type="ECO:0000256" key="7">
    <source>
        <dbReference type="ARBA" id="ARBA00023295"/>
    </source>
</evidence>
<dbReference type="Pfam" id="PF19291">
    <property type="entry name" value="TREH_N"/>
    <property type="match status" value="1"/>
</dbReference>
<sequence>MPLRIEDYALIGNCEGAALVGLDGSIDWMALPRFDSQACFAALLGTAENGRWLIAPAVPVTKVTRRYRDGTLVLETTFETAQGTVQLIDAMGRREGHGDVARLVRGLSGSVPMRIEGVLRPGYGTVVPWVSRLADGRVAAVAGPDRFVLDTPVELHGEDLRTVGTFTAEDGSETPFTLTWSPSFLPVPDKLDAAETIDLATRQWQRWIAQHREDTAGDWVGLVQRSLVTLKALTHYQTGGIVAAPTTSLPEQLGGPRNWDYRYCWLRDATLTLYALLTSGFLEEASAWRDWLTRAIAGSPDQMQIMYGIAGERRLEEYELPWLAGYEGSTPVRVGNAAAGQLQLDVYGEVLDAMYQARRLGLAPDDNGWHLERALVGHLETIWRQPDEGVWEMRGGRKHFTASKVMVWVAFDRAIRSVEEFGLDGPVARWRKTRDEVHAEVCAAGYNAERAHFTQCYGGTALDASLLIIAMVGFLPADDPRVARTVKAIEERLTEDGFVKRYDETANIDGLAGGHEGAFLPCSFWLADNYVLAGRLDEARALFERLVALSNDVGLLSEEYDSRVGRQVGNFPQAFTHVALINTAHNLSRGGGPAQHRAQN</sequence>
<dbReference type="SUPFAM" id="SSF48208">
    <property type="entry name" value="Six-hairpin glycosidases"/>
    <property type="match status" value="1"/>
</dbReference>
<dbReference type="RefSeq" id="WP_129219364.1">
    <property type="nucleotide sequence ID" value="NZ_QYBC01000009.1"/>
</dbReference>
<dbReference type="Gene3D" id="1.50.10.10">
    <property type="match status" value="1"/>
</dbReference>
<evidence type="ECO:0000313" key="14">
    <source>
        <dbReference type="EMBL" id="RYB04608.1"/>
    </source>
</evidence>